<evidence type="ECO:0000259" key="1">
    <source>
        <dbReference type="Pfam" id="PF00534"/>
    </source>
</evidence>
<feature type="domain" description="Glycosyltransferase subfamily 4-like N-terminal" evidence="2">
    <location>
        <begin position="16"/>
        <end position="201"/>
    </location>
</feature>
<dbReference type="InterPro" id="IPR001296">
    <property type="entry name" value="Glyco_trans_1"/>
</dbReference>
<dbReference type="SUPFAM" id="SSF53756">
    <property type="entry name" value="UDP-Glycosyltransferase/glycogen phosphorylase"/>
    <property type="match status" value="1"/>
</dbReference>
<dbReference type="AlphaFoldDB" id="A0A0Q4B6M8"/>
<comment type="caution">
    <text evidence="3">The sequence shown here is derived from an EMBL/GenBank/DDBJ whole genome shotgun (WGS) entry which is preliminary data.</text>
</comment>
<evidence type="ECO:0008006" key="5">
    <source>
        <dbReference type="Google" id="ProtNLM"/>
    </source>
</evidence>
<keyword evidence="4" id="KW-1185">Reference proteome</keyword>
<dbReference type="CDD" id="cd03794">
    <property type="entry name" value="GT4_WbuB-like"/>
    <property type="match status" value="1"/>
</dbReference>
<sequence>MRILFENDHAGSRRYGMSHRIYQFAEAFIARGHEVMIVGASYSHVRRINPETHGLYTRERVEGIEYRWLKTPRYSGNGVGRVIHMLTYRLLLWLYAGELAREFRPDVVICAGVETFDIYGCVRIAKKAKARLIYEVRDLWPLTPIMLGDYSPKHPFIQMMQKAENYAYRHADAVVSLLPAAHEHMIEHGLGSKPFYFVPNGVVAADWQITDLGEEGLKKHVQDPHLDILRNAHKEEKVVIGYVGTLNLANDIDILIHGFGRLNRNDVILVLVGSGMEEEHLKSIIARENYFNIFFFGQQPKQDIPYYLSIIDIVYLGMKRSPLVSTFGMSPNKLFDYMMAAKPIVQAIDAANNIVEIANCGIYAEPDNVEAVCNAIQRLIDMGPEKRKELGENGRKYVLSHNTYDVLTDEYLRALRGEPPSREA</sequence>
<dbReference type="InterPro" id="IPR028098">
    <property type="entry name" value="Glyco_trans_4-like_N"/>
</dbReference>
<evidence type="ECO:0000313" key="3">
    <source>
        <dbReference type="EMBL" id="KQM08460.1"/>
    </source>
</evidence>
<dbReference type="PANTHER" id="PTHR12526:SF622">
    <property type="entry name" value="GLYCOSYLTRANSFERASE (GROUP I)"/>
    <property type="match status" value="1"/>
</dbReference>
<dbReference type="Pfam" id="PF00534">
    <property type="entry name" value="Glycos_transf_1"/>
    <property type="match status" value="1"/>
</dbReference>
<dbReference type="Gene3D" id="3.40.50.2000">
    <property type="entry name" value="Glycogen Phosphorylase B"/>
    <property type="match status" value="2"/>
</dbReference>
<evidence type="ECO:0000313" key="4">
    <source>
        <dbReference type="Proteomes" id="UP000054172"/>
    </source>
</evidence>
<evidence type="ECO:0000259" key="2">
    <source>
        <dbReference type="Pfam" id="PF13579"/>
    </source>
</evidence>
<dbReference type="PATRIC" id="fig|1702214.3.peg.1027"/>
<organism evidence="3 4">
    <name type="scientific">Candidatus [Bacteroides] periocalifornicus</name>
    <dbReference type="NCBI Taxonomy" id="1702214"/>
    <lineage>
        <taxon>Bacteria</taxon>
        <taxon>Pseudomonadati</taxon>
        <taxon>Bacteroidota</taxon>
    </lineage>
</organism>
<dbReference type="STRING" id="1702214.AL399_07230"/>
<dbReference type="GO" id="GO:0016757">
    <property type="term" value="F:glycosyltransferase activity"/>
    <property type="evidence" value="ECO:0007669"/>
    <property type="project" value="InterPro"/>
</dbReference>
<dbReference type="Pfam" id="PF13579">
    <property type="entry name" value="Glyco_trans_4_4"/>
    <property type="match status" value="1"/>
</dbReference>
<dbReference type="Proteomes" id="UP000054172">
    <property type="component" value="Unassembled WGS sequence"/>
</dbReference>
<dbReference type="EMBL" id="LIIK01000037">
    <property type="protein sequence ID" value="KQM08460.1"/>
    <property type="molecule type" value="Genomic_DNA"/>
</dbReference>
<accession>A0A0Q4B6M8</accession>
<dbReference type="PANTHER" id="PTHR12526">
    <property type="entry name" value="GLYCOSYLTRANSFERASE"/>
    <property type="match status" value="1"/>
</dbReference>
<gene>
    <name evidence="3" type="ORF">AL399_07230</name>
</gene>
<feature type="domain" description="Glycosyl transferase family 1" evidence="1">
    <location>
        <begin position="231"/>
        <end position="396"/>
    </location>
</feature>
<proteinExistence type="predicted"/>
<protein>
    <recommendedName>
        <fullName evidence="5">Glycosyltransferase WbuB</fullName>
    </recommendedName>
</protein>
<reference evidence="3" key="1">
    <citation type="submission" date="2015-08" db="EMBL/GenBank/DDBJ databases">
        <title>Candidatus Bacteriodes Periocalifornicus.</title>
        <authorList>
            <person name="McLean J.S."/>
            <person name="Kelley S."/>
        </authorList>
    </citation>
    <scope>NUCLEOTIDE SEQUENCE [LARGE SCALE GENOMIC DNA]</scope>
    <source>
        <strain evidence="3">12B</strain>
    </source>
</reference>
<name>A0A0Q4B6M8_9BACT</name>